<evidence type="ECO:0000313" key="1">
    <source>
        <dbReference type="EMBL" id="GIY48962.1"/>
    </source>
</evidence>
<reference evidence="1 2" key="1">
    <citation type="submission" date="2021-06" db="EMBL/GenBank/DDBJ databases">
        <title>Caerostris darwini draft genome.</title>
        <authorList>
            <person name="Kono N."/>
            <person name="Arakawa K."/>
        </authorList>
    </citation>
    <scope>NUCLEOTIDE SEQUENCE [LARGE SCALE GENOMIC DNA]</scope>
</reference>
<organism evidence="1 2">
    <name type="scientific">Caerostris darwini</name>
    <dbReference type="NCBI Taxonomy" id="1538125"/>
    <lineage>
        <taxon>Eukaryota</taxon>
        <taxon>Metazoa</taxon>
        <taxon>Ecdysozoa</taxon>
        <taxon>Arthropoda</taxon>
        <taxon>Chelicerata</taxon>
        <taxon>Arachnida</taxon>
        <taxon>Araneae</taxon>
        <taxon>Araneomorphae</taxon>
        <taxon>Entelegynae</taxon>
        <taxon>Araneoidea</taxon>
        <taxon>Araneidae</taxon>
        <taxon>Caerostris</taxon>
    </lineage>
</organism>
<dbReference type="Proteomes" id="UP001054837">
    <property type="component" value="Unassembled WGS sequence"/>
</dbReference>
<proteinExistence type="predicted"/>
<comment type="caution">
    <text evidence="1">The sequence shown here is derived from an EMBL/GenBank/DDBJ whole genome shotgun (WGS) entry which is preliminary data.</text>
</comment>
<name>A0AAV4TVF6_9ARAC</name>
<gene>
    <name evidence="1" type="ORF">CDAR_256291</name>
</gene>
<dbReference type="EMBL" id="BPLQ01010174">
    <property type="protein sequence ID" value="GIY48962.1"/>
    <property type="molecule type" value="Genomic_DNA"/>
</dbReference>
<protein>
    <submittedName>
        <fullName evidence="1">Uncharacterized protein</fullName>
    </submittedName>
</protein>
<evidence type="ECO:0000313" key="2">
    <source>
        <dbReference type="Proteomes" id="UP001054837"/>
    </source>
</evidence>
<sequence>MPRDLDWPFDSTGPSIDFPLLPLFSLPSAYESVMDGQTPLTCPVLETGRIGGYARYPSMALPEFLQSSNTTLQA</sequence>
<accession>A0AAV4TVF6</accession>
<dbReference type="AlphaFoldDB" id="A0AAV4TVF6"/>
<keyword evidence="2" id="KW-1185">Reference proteome</keyword>